<evidence type="ECO:0000313" key="9">
    <source>
        <dbReference type="Proteomes" id="UP000678393"/>
    </source>
</evidence>
<dbReference type="OrthoDB" id="6136301at2759"/>
<dbReference type="Proteomes" id="UP000678393">
    <property type="component" value="Unassembled WGS sequence"/>
</dbReference>
<feature type="transmembrane region" description="Helical" evidence="7">
    <location>
        <begin position="242"/>
        <end position="268"/>
    </location>
</feature>
<protein>
    <recommendedName>
        <fullName evidence="7">XK-related protein</fullName>
    </recommendedName>
</protein>
<evidence type="ECO:0000256" key="1">
    <source>
        <dbReference type="ARBA" id="ARBA00004651"/>
    </source>
</evidence>
<name>A0A8S3ZVW0_9EUPU</name>
<feature type="transmembrane region" description="Helical" evidence="7">
    <location>
        <begin position="298"/>
        <end position="320"/>
    </location>
</feature>
<dbReference type="InterPro" id="IPR050895">
    <property type="entry name" value="XK-related_scramblase"/>
</dbReference>
<dbReference type="GO" id="GO:1902742">
    <property type="term" value="P:apoptotic process involved in development"/>
    <property type="evidence" value="ECO:0007669"/>
    <property type="project" value="TreeGrafter"/>
</dbReference>
<feature type="transmembrane region" description="Helical" evidence="7">
    <location>
        <begin position="507"/>
        <end position="528"/>
    </location>
</feature>
<dbReference type="PANTHER" id="PTHR16024">
    <property type="entry name" value="XK-RELATED PROTEIN"/>
    <property type="match status" value="1"/>
</dbReference>
<reference evidence="8" key="1">
    <citation type="submission" date="2021-04" db="EMBL/GenBank/DDBJ databases">
        <authorList>
            <consortium name="Molecular Ecology Group"/>
        </authorList>
    </citation>
    <scope>NUCLEOTIDE SEQUENCE</scope>
</reference>
<comment type="similarity">
    <text evidence="2 7">Belongs to the XK family.</text>
</comment>
<dbReference type="InterPro" id="IPR018629">
    <property type="entry name" value="XK-rel"/>
</dbReference>
<evidence type="ECO:0000256" key="7">
    <source>
        <dbReference type="RuleBase" id="RU910716"/>
    </source>
</evidence>
<dbReference type="Pfam" id="PF09815">
    <property type="entry name" value="XK-related"/>
    <property type="match status" value="1"/>
</dbReference>
<evidence type="ECO:0000256" key="4">
    <source>
        <dbReference type="ARBA" id="ARBA00022692"/>
    </source>
</evidence>
<gene>
    <name evidence="8" type="ORF">CUNI_LOCUS17640</name>
</gene>
<evidence type="ECO:0000256" key="6">
    <source>
        <dbReference type="ARBA" id="ARBA00023136"/>
    </source>
</evidence>
<evidence type="ECO:0000256" key="2">
    <source>
        <dbReference type="ARBA" id="ARBA00008789"/>
    </source>
</evidence>
<dbReference type="PANTHER" id="PTHR16024:SF6">
    <property type="entry name" value="XK-RELATED PROTEIN"/>
    <property type="match status" value="1"/>
</dbReference>
<evidence type="ECO:0000313" key="8">
    <source>
        <dbReference type="EMBL" id="CAG5132082.1"/>
    </source>
</evidence>
<evidence type="ECO:0000256" key="5">
    <source>
        <dbReference type="ARBA" id="ARBA00022989"/>
    </source>
</evidence>
<evidence type="ECO:0000256" key="3">
    <source>
        <dbReference type="ARBA" id="ARBA00022475"/>
    </source>
</evidence>
<dbReference type="GO" id="GO:0043652">
    <property type="term" value="P:engulfment of apoptotic cell"/>
    <property type="evidence" value="ECO:0007669"/>
    <property type="project" value="TreeGrafter"/>
</dbReference>
<organism evidence="8 9">
    <name type="scientific">Candidula unifasciata</name>
    <dbReference type="NCBI Taxonomy" id="100452"/>
    <lineage>
        <taxon>Eukaryota</taxon>
        <taxon>Metazoa</taxon>
        <taxon>Spiralia</taxon>
        <taxon>Lophotrochozoa</taxon>
        <taxon>Mollusca</taxon>
        <taxon>Gastropoda</taxon>
        <taxon>Heterobranchia</taxon>
        <taxon>Euthyneura</taxon>
        <taxon>Panpulmonata</taxon>
        <taxon>Eupulmonata</taxon>
        <taxon>Stylommatophora</taxon>
        <taxon>Helicina</taxon>
        <taxon>Helicoidea</taxon>
        <taxon>Geomitridae</taxon>
        <taxon>Candidula</taxon>
    </lineage>
</organism>
<dbReference type="EMBL" id="CAJHNH020005068">
    <property type="protein sequence ID" value="CAG5132082.1"/>
    <property type="molecule type" value="Genomic_DNA"/>
</dbReference>
<comment type="caution">
    <text evidence="8">The sequence shown here is derived from an EMBL/GenBank/DDBJ whole genome shotgun (WGS) entry which is preliminary data.</text>
</comment>
<keyword evidence="6 7" id="KW-0472">Membrane</keyword>
<sequence length="621" mass="71571">MTSRIESKGSSVPQARVKIISSKRDYFNIDKMQHSYGSGSLFVDNDASDEDLDSDKENPIYNNNAAGMETDNAYNSEDEELPVSVSKSVMRLTSSSSNNNESVHRLLPVNVGIEDDESIRASFINSIKIESSGATYKSKVADGNHENIDFVDMAISRDACTDLADADSTQVDAYKQKQQRKLKYTPKTIKNIAKEKNQSKLKPSVSFGWFDVLIGIVAVTLFFVDIGTDIELAVHYFRNRLWVYGGVTTGFIVGPSLVTCFLGLHWYLLDYNKEKEVLERLEKLGKKSKAYKTPGYVWFLRFFFTLLQCGPVIRVIEYLFCGYKSRSKDLDIRERKRYYRLMLYEDVDSCLLRLFESFLEAAPQLTWQLYIVIDLKPKEDVVGTSIRALALLSSWGSLAISLTSYHKSLRNSHEEKAKMSLKSLPFYFIWRACETGGRILCISMFASAFRLWVFGPIAFHWAFMSGWLIIQRTAFYKNKCLEKVFNVICGYVMIFCFLNVREGQTRFRFMLFYIILYIENFMMLGLWFRYTQDLGAWFHLWGFIVILLLFVFHVVFQLLYYMFFHPTRNIKMCPPCSKSIICSSICYEVQPSVAESDSKSERLAIEEIVVVSKVRQTEGND</sequence>
<keyword evidence="5 7" id="KW-1133">Transmembrane helix</keyword>
<dbReference type="GO" id="GO:0005886">
    <property type="term" value="C:plasma membrane"/>
    <property type="evidence" value="ECO:0007669"/>
    <property type="project" value="UniProtKB-SubCell"/>
</dbReference>
<proteinExistence type="inferred from homology"/>
<feature type="transmembrane region" description="Helical" evidence="7">
    <location>
        <begin position="439"/>
        <end position="463"/>
    </location>
</feature>
<comment type="subcellular location">
    <subcellularLocation>
        <location evidence="1">Cell membrane</location>
        <topology evidence="1">Multi-pass membrane protein</topology>
    </subcellularLocation>
    <subcellularLocation>
        <location evidence="7">Membrane</location>
        <topology evidence="7">Multi-pass membrane protein</topology>
    </subcellularLocation>
</comment>
<accession>A0A8S3ZVW0</accession>
<keyword evidence="3" id="KW-1003">Cell membrane</keyword>
<dbReference type="GO" id="GO:0070782">
    <property type="term" value="P:phosphatidylserine exposure on apoptotic cell surface"/>
    <property type="evidence" value="ECO:0007669"/>
    <property type="project" value="TreeGrafter"/>
</dbReference>
<keyword evidence="9" id="KW-1185">Reference proteome</keyword>
<feature type="transmembrane region" description="Helical" evidence="7">
    <location>
        <begin position="540"/>
        <end position="563"/>
    </location>
</feature>
<keyword evidence="4 7" id="KW-0812">Transmembrane</keyword>
<feature type="transmembrane region" description="Helical" evidence="7">
    <location>
        <begin position="207"/>
        <end position="230"/>
    </location>
</feature>
<dbReference type="AlphaFoldDB" id="A0A8S3ZVW0"/>